<dbReference type="Proteomes" id="UP000035065">
    <property type="component" value="Unassembled WGS sequence"/>
</dbReference>
<dbReference type="EMBL" id="AEUD01000005">
    <property type="protein sequence ID" value="EGD55733.1"/>
    <property type="molecule type" value="Genomic_DNA"/>
</dbReference>
<dbReference type="InterPro" id="IPR000120">
    <property type="entry name" value="Amidase"/>
</dbReference>
<dbReference type="PANTHER" id="PTHR11895:SF7">
    <property type="entry name" value="GLUTAMYL-TRNA(GLN) AMIDOTRANSFERASE SUBUNIT A, MITOCHONDRIAL"/>
    <property type="match status" value="1"/>
</dbReference>
<dbReference type="GO" id="GO:0004040">
    <property type="term" value="F:amidase activity"/>
    <property type="evidence" value="ECO:0007669"/>
    <property type="project" value="UniProtKB-EC"/>
</dbReference>
<gene>
    <name evidence="5" type="ORF">SCNU_08468</name>
</gene>
<evidence type="ECO:0000256" key="1">
    <source>
        <dbReference type="ARBA" id="ARBA00001311"/>
    </source>
</evidence>
<comment type="caution">
    <text evidence="5">The sequence shown here is derived from an EMBL/GenBank/DDBJ whole genome shotgun (WGS) entry which is preliminary data.</text>
</comment>
<dbReference type="OrthoDB" id="5175573at2"/>
<feature type="domain" description="Amidase" evidence="4">
    <location>
        <begin position="31"/>
        <end position="473"/>
    </location>
</feature>
<name>F1YIH9_9ACTN</name>
<dbReference type="AlphaFoldDB" id="F1YIH9"/>
<evidence type="ECO:0000313" key="5">
    <source>
        <dbReference type="EMBL" id="EGD55733.1"/>
    </source>
</evidence>
<accession>F1YIH9</accession>
<evidence type="ECO:0000256" key="2">
    <source>
        <dbReference type="ARBA" id="ARBA00009199"/>
    </source>
</evidence>
<reference evidence="5 6" key="1">
    <citation type="journal article" date="2011" name="J. Bacteriol.">
        <title>Draft Genome Sequence of Gordonia neofelifaecis NRRL B-59395, a Cholesterol-Degrading Actinomycete.</title>
        <authorList>
            <person name="Ge F."/>
            <person name="Li W."/>
            <person name="Chen G."/>
            <person name="Liu Y."/>
            <person name="Zhang G."/>
            <person name="Yong B."/>
            <person name="Wang Q."/>
            <person name="Wang N."/>
            <person name="Huang Z."/>
            <person name="Li W."/>
            <person name="Wang J."/>
            <person name="Wu C."/>
            <person name="Xie Q."/>
            <person name="Liu G."/>
        </authorList>
    </citation>
    <scope>NUCLEOTIDE SEQUENCE [LARGE SCALE GENOMIC DNA]</scope>
    <source>
        <strain evidence="5 6">NRRL B-59395</strain>
    </source>
</reference>
<dbReference type="PROSITE" id="PS00571">
    <property type="entry name" value="AMIDASES"/>
    <property type="match status" value="1"/>
</dbReference>
<dbReference type="PANTHER" id="PTHR11895">
    <property type="entry name" value="TRANSAMIDASE"/>
    <property type="match status" value="1"/>
</dbReference>
<keyword evidence="6" id="KW-1185">Reference proteome</keyword>
<proteinExistence type="inferred from homology"/>
<dbReference type="Pfam" id="PF01425">
    <property type="entry name" value="Amidase"/>
    <property type="match status" value="1"/>
</dbReference>
<dbReference type="RefSeq" id="WP_009678930.1">
    <property type="nucleotide sequence ID" value="NZ_AEUD01000005.1"/>
</dbReference>
<dbReference type="InterPro" id="IPR020556">
    <property type="entry name" value="Amidase_CS"/>
</dbReference>
<evidence type="ECO:0000313" key="6">
    <source>
        <dbReference type="Proteomes" id="UP000035065"/>
    </source>
</evidence>
<dbReference type="Gene3D" id="3.90.1300.10">
    <property type="entry name" value="Amidase signature (AS) domain"/>
    <property type="match status" value="1"/>
</dbReference>
<evidence type="ECO:0000259" key="4">
    <source>
        <dbReference type="Pfam" id="PF01425"/>
    </source>
</evidence>
<organism evidence="5 6">
    <name type="scientific">Gordonia neofelifaecis NRRL B-59395</name>
    <dbReference type="NCBI Taxonomy" id="644548"/>
    <lineage>
        <taxon>Bacteria</taxon>
        <taxon>Bacillati</taxon>
        <taxon>Actinomycetota</taxon>
        <taxon>Actinomycetes</taxon>
        <taxon>Mycobacteriales</taxon>
        <taxon>Gordoniaceae</taxon>
        <taxon>Gordonia</taxon>
    </lineage>
</organism>
<dbReference type="EC" id="3.5.1.4" evidence="3"/>
<dbReference type="eggNOG" id="COG0154">
    <property type="taxonomic scope" value="Bacteria"/>
</dbReference>
<dbReference type="STRING" id="644548.SCNU_08468"/>
<comment type="similarity">
    <text evidence="2">Belongs to the amidase family.</text>
</comment>
<dbReference type="InterPro" id="IPR023631">
    <property type="entry name" value="Amidase_dom"/>
</dbReference>
<evidence type="ECO:0000256" key="3">
    <source>
        <dbReference type="ARBA" id="ARBA00012922"/>
    </source>
</evidence>
<comment type="catalytic activity">
    <reaction evidence="1">
        <text>a monocarboxylic acid amide + H2O = a monocarboxylate + NH4(+)</text>
        <dbReference type="Rhea" id="RHEA:12020"/>
        <dbReference type="ChEBI" id="CHEBI:15377"/>
        <dbReference type="ChEBI" id="CHEBI:28938"/>
        <dbReference type="ChEBI" id="CHEBI:35757"/>
        <dbReference type="ChEBI" id="CHEBI:83628"/>
        <dbReference type="EC" id="3.5.1.4"/>
    </reaction>
</comment>
<dbReference type="SUPFAM" id="SSF75304">
    <property type="entry name" value="Amidase signature (AS) enzymes"/>
    <property type="match status" value="1"/>
</dbReference>
<protein>
    <recommendedName>
        <fullName evidence="3">amidase</fullName>
        <ecNumber evidence="3">3.5.1.4</ecNumber>
    </recommendedName>
</protein>
<sequence>MNLDEYMSFDATGLAALVAAEEVTPVELLDLARRRMREVNPALNAVVIETEAEADLRVRQRLSGPFAGVPFLIKDLEQQYRGYPTTSGCRALRSVVETQNALVTDRFLDAGLVVFGKTNTPELGAKGVTESELWGPCRNPWDTTRTPGGSSGGSAAAVAAGIVPAAGANDGGGSIRIPAAATGLVGLKASRGLMPYGPQAGELIFGMAVQGVVARTVRDSAGLMDAVVGPNRFADYQAAQPERPFADVIRDRPGRLRIGYSGHSAIRGEPTADAAAALESTARLLTELGHEVEEVAPPYDDKALAQTFLTIWFGQVAGQVSEIKALTGAGDGDFEADTLAMAEVGRANGVVTLMRALGEIVTYTHAMERFYESYDYFMTPTLAEAPIEVGSLDTPKPLQTGARLAYRLHAGGALVRTGIVEQLIDENLGWVPYTQLANITGRPAVSVPVYWTPNGLPLGVSFNGRLGADGALLQLAAQLEEAAPWRQRFPARP</sequence>
<dbReference type="InterPro" id="IPR036928">
    <property type="entry name" value="AS_sf"/>
</dbReference>